<comment type="caution">
    <text evidence="2">The sequence shown here is derived from an EMBL/GenBank/DDBJ whole genome shotgun (WGS) entry which is preliminary data.</text>
</comment>
<accession>A0A9Q3FTF7</accession>
<name>A0A9Q3FTF7_9BASI</name>
<evidence type="ECO:0000313" key="2">
    <source>
        <dbReference type="EMBL" id="MBW0544714.1"/>
    </source>
</evidence>
<sequence>MGGILCGDASTFGFSQWANDLDRDSSASLPTRPASVHSLDGAGPLDSWLPPPPFDGGQCPHPHGPSKHRLAKSERDPEARLASSFTLLESHQKCMEDNEESNKETLPTSEGGAATTCN</sequence>
<gene>
    <name evidence="2" type="ORF">O181_084429</name>
</gene>
<evidence type="ECO:0000256" key="1">
    <source>
        <dbReference type="SAM" id="MobiDB-lite"/>
    </source>
</evidence>
<organism evidence="2 3">
    <name type="scientific">Austropuccinia psidii MF-1</name>
    <dbReference type="NCBI Taxonomy" id="1389203"/>
    <lineage>
        <taxon>Eukaryota</taxon>
        <taxon>Fungi</taxon>
        <taxon>Dikarya</taxon>
        <taxon>Basidiomycota</taxon>
        <taxon>Pucciniomycotina</taxon>
        <taxon>Pucciniomycetes</taxon>
        <taxon>Pucciniales</taxon>
        <taxon>Sphaerophragmiaceae</taxon>
        <taxon>Austropuccinia</taxon>
    </lineage>
</organism>
<feature type="compositionally biased region" description="Basic and acidic residues" evidence="1">
    <location>
        <begin position="92"/>
        <end position="103"/>
    </location>
</feature>
<dbReference type="Proteomes" id="UP000765509">
    <property type="component" value="Unassembled WGS sequence"/>
</dbReference>
<dbReference type="EMBL" id="AVOT02049538">
    <property type="protein sequence ID" value="MBW0544714.1"/>
    <property type="molecule type" value="Genomic_DNA"/>
</dbReference>
<keyword evidence="3" id="KW-1185">Reference proteome</keyword>
<reference evidence="2" key="1">
    <citation type="submission" date="2021-03" db="EMBL/GenBank/DDBJ databases">
        <title>Draft genome sequence of rust myrtle Austropuccinia psidii MF-1, a brazilian biotype.</title>
        <authorList>
            <person name="Quecine M.C."/>
            <person name="Pachon D.M.R."/>
            <person name="Bonatelli M.L."/>
            <person name="Correr F.H."/>
            <person name="Franceschini L.M."/>
            <person name="Leite T.F."/>
            <person name="Margarido G.R.A."/>
            <person name="Almeida C.A."/>
            <person name="Ferrarezi J.A."/>
            <person name="Labate C.A."/>
        </authorList>
    </citation>
    <scope>NUCLEOTIDE SEQUENCE</scope>
    <source>
        <strain evidence="2">MF-1</strain>
    </source>
</reference>
<feature type="region of interest" description="Disordered" evidence="1">
    <location>
        <begin position="92"/>
        <end position="118"/>
    </location>
</feature>
<proteinExistence type="predicted"/>
<dbReference type="AlphaFoldDB" id="A0A9Q3FTF7"/>
<protein>
    <submittedName>
        <fullName evidence="2">Uncharacterized protein</fullName>
    </submittedName>
</protein>
<feature type="region of interest" description="Disordered" evidence="1">
    <location>
        <begin position="21"/>
        <end position="80"/>
    </location>
</feature>
<evidence type="ECO:0000313" key="3">
    <source>
        <dbReference type="Proteomes" id="UP000765509"/>
    </source>
</evidence>